<dbReference type="GO" id="GO:0007112">
    <property type="term" value="P:male meiosis cytokinesis"/>
    <property type="evidence" value="ECO:0007669"/>
    <property type="project" value="TreeGrafter"/>
</dbReference>
<evidence type="ECO:0000259" key="5">
    <source>
        <dbReference type="Pfam" id="PF23762"/>
    </source>
</evidence>
<dbReference type="AlphaFoldDB" id="A0AAW1ICP2"/>
<feature type="domain" description="SHC SH2" evidence="5">
    <location>
        <begin position="60"/>
        <end position="278"/>
    </location>
</feature>
<dbReference type="InterPro" id="IPR012334">
    <property type="entry name" value="Pectin_lyas_fold"/>
</dbReference>
<evidence type="ECO:0000256" key="1">
    <source>
        <dbReference type="ARBA" id="ARBA00004186"/>
    </source>
</evidence>
<dbReference type="EMBL" id="JASPKY010000663">
    <property type="protein sequence ID" value="KAK9687078.1"/>
    <property type="molecule type" value="Genomic_DNA"/>
</dbReference>
<protein>
    <submittedName>
        <fullName evidence="6">Right handed beta helix region</fullName>
    </submittedName>
</protein>
<feature type="domain" description="Right handed beta helix" evidence="4">
    <location>
        <begin position="374"/>
        <end position="505"/>
    </location>
</feature>
<comment type="subcellular location">
    <subcellularLocation>
        <location evidence="1">Cytoplasm</location>
        <location evidence="1">Cytoskeleton</location>
        <location evidence="1">Spindle</location>
    </subcellularLocation>
</comment>
<keyword evidence="7" id="KW-1185">Reference proteome</keyword>
<evidence type="ECO:0000313" key="7">
    <source>
        <dbReference type="Proteomes" id="UP001458880"/>
    </source>
</evidence>
<comment type="caution">
    <text evidence="6">The sequence shown here is derived from an EMBL/GenBank/DDBJ whole genome shotgun (WGS) entry which is preliminary data.</text>
</comment>
<dbReference type="InterPro" id="IPR057508">
    <property type="entry name" value="SHCBP-like_N"/>
</dbReference>
<name>A0AAW1ICP2_POPJA</name>
<proteinExistence type="predicted"/>
<accession>A0AAW1ICP2</accession>
<dbReference type="InterPro" id="IPR011050">
    <property type="entry name" value="Pectin_lyase_fold/virulence"/>
</dbReference>
<dbReference type="PANTHER" id="PTHR14695">
    <property type="entry name" value="SHC SH2-DOMAIN BINDING PROTEIN 1-RELATED"/>
    <property type="match status" value="1"/>
</dbReference>
<keyword evidence="2" id="KW-0963">Cytoplasm</keyword>
<dbReference type="GO" id="GO:0007283">
    <property type="term" value="P:spermatogenesis"/>
    <property type="evidence" value="ECO:0007669"/>
    <property type="project" value="TreeGrafter"/>
</dbReference>
<evidence type="ECO:0000256" key="3">
    <source>
        <dbReference type="ARBA" id="ARBA00023212"/>
    </source>
</evidence>
<dbReference type="InterPro" id="IPR039448">
    <property type="entry name" value="Beta_helix"/>
</dbReference>
<evidence type="ECO:0000313" key="6">
    <source>
        <dbReference type="EMBL" id="KAK9687078.1"/>
    </source>
</evidence>
<dbReference type="Pfam" id="PF23762">
    <property type="entry name" value="SHCBP_N"/>
    <property type="match status" value="1"/>
</dbReference>
<dbReference type="PANTHER" id="PTHR14695:SF4">
    <property type="entry name" value="PROTEIN NESSUN DORMA"/>
    <property type="match status" value="1"/>
</dbReference>
<reference evidence="6 7" key="1">
    <citation type="journal article" date="2024" name="BMC Genomics">
        <title>De novo assembly and annotation of Popillia japonica's genome with initial clues to its potential as an invasive pest.</title>
        <authorList>
            <person name="Cucini C."/>
            <person name="Boschi S."/>
            <person name="Funari R."/>
            <person name="Cardaioli E."/>
            <person name="Iannotti N."/>
            <person name="Marturano G."/>
            <person name="Paoli F."/>
            <person name="Bruttini M."/>
            <person name="Carapelli A."/>
            <person name="Frati F."/>
            <person name="Nardi F."/>
        </authorList>
    </citation>
    <scope>NUCLEOTIDE SEQUENCE [LARGE SCALE GENOMIC DNA]</scope>
    <source>
        <strain evidence="6">DMR45628</strain>
    </source>
</reference>
<evidence type="ECO:0000256" key="2">
    <source>
        <dbReference type="ARBA" id="ARBA00022490"/>
    </source>
</evidence>
<dbReference type="Gene3D" id="2.160.20.10">
    <property type="entry name" value="Single-stranded right-handed beta-helix, Pectin lyase-like"/>
    <property type="match status" value="1"/>
</dbReference>
<evidence type="ECO:0000259" key="4">
    <source>
        <dbReference type="Pfam" id="PF13229"/>
    </source>
</evidence>
<dbReference type="Proteomes" id="UP001458880">
    <property type="component" value="Unassembled WGS sequence"/>
</dbReference>
<organism evidence="6 7">
    <name type="scientific">Popillia japonica</name>
    <name type="common">Japanese beetle</name>
    <dbReference type="NCBI Taxonomy" id="7064"/>
    <lineage>
        <taxon>Eukaryota</taxon>
        <taxon>Metazoa</taxon>
        <taxon>Ecdysozoa</taxon>
        <taxon>Arthropoda</taxon>
        <taxon>Hexapoda</taxon>
        <taxon>Insecta</taxon>
        <taxon>Pterygota</taxon>
        <taxon>Neoptera</taxon>
        <taxon>Endopterygota</taxon>
        <taxon>Coleoptera</taxon>
        <taxon>Polyphaga</taxon>
        <taxon>Scarabaeiformia</taxon>
        <taxon>Scarabaeidae</taxon>
        <taxon>Rutelinae</taxon>
        <taxon>Popillia</taxon>
    </lineage>
</organism>
<keyword evidence="3" id="KW-0206">Cytoskeleton</keyword>
<dbReference type="InterPro" id="IPR045140">
    <property type="entry name" value="SHCBP1-like"/>
</dbReference>
<dbReference type="SUPFAM" id="SSF51126">
    <property type="entry name" value="Pectin lyase-like"/>
    <property type="match status" value="1"/>
</dbReference>
<dbReference type="Pfam" id="PF13229">
    <property type="entry name" value="Beta_helix"/>
    <property type="match status" value="1"/>
</dbReference>
<sequence>MAERKFYLKDCQNSVQALPIVHFEIKQKFEKNLIEFLKLKPHQHDLASWYGSGQNNVQPVSNLKKEWAFFLELCVDVSGWQAIWKIPRLTCELYKLPFPTIVLVYVEDIYFENLEALVKILAVQDDISLPDNHVVSLIQLWPTKAQDKSVVLNLQSTANALDMLRFFYHSLIMPWDYDDDDTSDWVSKHLESRLRLFYDLKNGVIPRTISEHIRSLLVEAKRLQAKREQLELEIGSDDDVDVNDSEVKNEKVEMLMNLHVRTIQIKNEMEILENPLMRNVILKQQKEIIPEKEASKYWLMCETNKVKDHIDFLKKVEEFYPNEFFGFSSDLATTLVNVNYTDVVLLNKLKYNLKSVAKFECGGIIKGVYEKDETIIESHSEDLMLDINGEVVIENLTLNASIPQCCIVIRRGKLILKNCSLIGDTKSSIHQGIIVLNGSQLDMMDCDIKGFATAIVGNSGSQISIRNCQIHDVNCGAKVYENCLITIQKSSFHDCKDYGFSIESDKIIDTVERVGSFDVLKNVPDVTVAELNGENNGKGDVLINNGQRIIPVKDLFANLDLTYSGKIEHRSEDEDMDTANEDELNNTVIEKTEPNAAKSNV</sequence>
<gene>
    <name evidence="6" type="ORF">QE152_g36725</name>
</gene>
<dbReference type="GO" id="GO:0005819">
    <property type="term" value="C:spindle"/>
    <property type="evidence" value="ECO:0007669"/>
    <property type="project" value="UniProtKB-SubCell"/>
</dbReference>